<dbReference type="OrthoDB" id="9783671at2"/>
<dbReference type="RefSeq" id="WP_091321163.1">
    <property type="nucleotide sequence ID" value="NZ_FOSW01000002.1"/>
</dbReference>
<dbReference type="AlphaFoldDB" id="A0A1I4A3E2"/>
<evidence type="ECO:0000313" key="1">
    <source>
        <dbReference type="EMBL" id="SFK50770.1"/>
    </source>
</evidence>
<dbReference type="Proteomes" id="UP000199152">
    <property type="component" value="Unassembled WGS sequence"/>
</dbReference>
<organism evidence="1 2">
    <name type="scientific">Geodermatophilus ruber</name>
    <dbReference type="NCBI Taxonomy" id="504800"/>
    <lineage>
        <taxon>Bacteria</taxon>
        <taxon>Bacillati</taxon>
        <taxon>Actinomycetota</taxon>
        <taxon>Actinomycetes</taxon>
        <taxon>Geodermatophilales</taxon>
        <taxon>Geodermatophilaceae</taxon>
        <taxon>Geodermatophilus</taxon>
    </lineage>
</organism>
<reference evidence="1 2" key="1">
    <citation type="submission" date="2016-10" db="EMBL/GenBank/DDBJ databases">
        <authorList>
            <person name="de Groot N.N."/>
        </authorList>
    </citation>
    <scope>NUCLEOTIDE SEQUENCE [LARGE SCALE GENOMIC DNA]</scope>
    <source>
        <strain evidence="1 2">DSM 45317</strain>
    </source>
</reference>
<dbReference type="EMBL" id="FOSW01000002">
    <property type="protein sequence ID" value="SFK50770.1"/>
    <property type="molecule type" value="Genomic_DNA"/>
</dbReference>
<sequence>MSFDDSEHPDFPPLADETVLWRYLDLPKFLAVMEDQALHFTRADLMADRWEGSAGPVNLEAGPTLYGEDYARMRPQMAYARQRMRQEIYLNCWHASAHESAAMWSLYQSSGQGIAIQTTWGALKSSLGSPWPIHGGAVSYVDYRVTFIPEGNLFSPFMHKRVSFAHEREVRLVLWSHADRGPLGTVTLGDENAAAASGPTPPGYDVPVDLTQITDQVYVAPEAAGWYAELVGKVIKRYELPWTVQHSDLSADPIW</sequence>
<evidence type="ECO:0008006" key="3">
    <source>
        <dbReference type="Google" id="ProtNLM"/>
    </source>
</evidence>
<proteinExistence type="predicted"/>
<protein>
    <recommendedName>
        <fullName evidence="3">DUF2971 domain-containing protein</fullName>
    </recommendedName>
</protein>
<accession>A0A1I4A3E2</accession>
<gene>
    <name evidence="1" type="ORF">SAMN04488085_10255</name>
</gene>
<dbReference type="InParanoid" id="A0A1I4A3E2"/>
<evidence type="ECO:0000313" key="2">
    <source>
        <dbReference type="Proteomes" id="UP000199152"/>
    </source>
</evidence>
<name>A0A1I4A3E2_9ACTN</name>
<keyword evidence="2" id="KW-1185">Reference proteome</keyword>